<accession>D5GHL6</accession>
<gene>
    <name evidence="1" type="ORF">GSTUM_00007977001</name>
</gene>
<dbReference type="EMBL" id="FN430319">
    <property type="protein sequence ID" value="CAZ84009.1"/>
    <property type="molecule type" value="Genomic_DNA"/>
</dbReference>
<evidence type="ECO:0000313" key="1">
    <source>
        <dbReference type="EMBL" id="CAZ84009.1"/>
    </source>
</evidence>
<name>D5GHL6_TUBMM</name>
<dbReference type="InParanoid" id="D5GHL6"/>
<reference evidence="1 2" key="1">
    <citation type="journal article" date="2010" name="Nature">
        <title>Perigord black truffle genome uncovers evolutionary origins and mechanisms of symbiosis.</title>
        <authorList>
            <person name="Martin F."/>
            <person name="Kohler A."/>
            <person name="Murat C."/>
            <person name="Balestrini R."/>
            <person name="Coutinho P.M."/>
            <person name="Jaillon O."/>
            <person name="Montanini B."/>
            <person name="Morin E."/>
            <person name="Noel B."/>
            <person name="Percudani R."/>
            <person name="Porcel B."/>
            <person name="Rubini A."/>
            <person name="Amicucci A."/>
            <person name="Amselem J."/>
            <person name="Anthouard V."/>
            <person name="Arcioni S."/>
            <person name="Artiguenave F."/>
            <person name="Aury J.M."/>
            <person name="Ballario P."/>
            <person name="Bolchi A."/>
            <person name="Brenna A."/>
            <person name="Brun A."/>
            <person name="Buee M."/>
            <person name="Cantarel B."/>
            <person name="Chevalier G."/>
            <person name="Couloux A."/>
            <person name="Da Silva C."/>
            <person name="Denoeud F."/>
            <person name="Duplessis S."/>
            <person name="Ghignone S."/>
            <person name="Hilselberger B."/>
            <person name="Iotti M."/>
            <person name="Marcais B."/>
            <person name="Mello A."/>
            <person name="Miranda M."/>
            <person name="Pacioni G."/>
            <person name="Quesneville H."/>
            <person name="Riccioni C."/>
            <person name="Ruotolo R."/>
            <person name="Splivallo R."/>
            <person name="Stocchi V."/>
            <person name="Tisserant E."/>
            <person name="Viscomi A.R."/>
            <person name="Zambonelli A."/>
            <person name="Zampieri E."/>
            <person name="Henrissat B."/>
            <person name="Lebrun M.H."/>
            <person name="Paolocci F."/>
            <person name="Bonfante P."/>
            <person name="Ottonello S."/>
            <person name="Wincker P."/>
        </authorList>
    </citation>
    <scope>NUCLEOTIDE SEQUENCE [LARGE SCALE GENOMIC DNA]</scope>
    <source>
        <strain evidence="1 2">Mel28</strain>
    </source>
</reference>
<organism evidence="1 2">
    <name type="scientific">Tuber melanosporum (strain Mel28)</name>
    <name type="common">Perigord black truffle</name>
    <dbReference type="NCBI Taxonomy" id="656061"/>
    <lineage>
        <taxon>Eukaryota</taxon>
        <taxon>Fungi</taxon>
        <taxon>Dikarya</taxon>
        <taxon>Ascomycota</taxon>
        <taxon>Pezizomycotina</taxon>
        <taxon>Pezizomycetes</taxon>
        <taxon>Pezizales</taxon>
        <taxon>Tuberaceae</taxon>
        <taxon>Tuber</taxon>
    </lineage>
</organism>
<dbReference type="KEGG" id="tml:GSTUM_00007977001"/>
<proteinExistence type="predicted"/>
<keyword evidence="2" id="KW-1185">Reference proteome</keyword>
<dbReference type="AlphaFoldDB" id="D5GHL6"/>
<dbReference type="HOGENOM" id="CLU_2887464_0_0_1"/>
<protein>
    <submittedName>
        <fullName evidence="1">(Perigord truffle) hypothetical protein</fullName>
    </submittedName>
</protein>
<dbReference type="RefSeq" id="XP_002839818.1">
    <property type="nucleotide sequence ID" value="XM_002839772.1"/>
</dbReference>
<evidence type="ECO:0000313" key="2">
    <source>
        <dbReference type="Proteomes" id="UP000006911"/>
    </source>
</evidence>
<sequence>MATDARLNYSLLNFLIASSTLSSPVVLETGGNHQGVTGIGVVPIRSTPLEYQLAFSFRVRREV</sequence>
<dbReference type="GeneID" id="9183663"/>
<dbReference type="Proteomes" id="UP000006911">
    <property type="component" value="Unassembled WGS sequence"/>
</dbReference>